<dbReference type="GO" id="GO:0019058">
    <property type="term" value="P:viral life cycle"/>
    <property type="evidence" value="ECO:0007669"/>
    <property type="project" value="UniProtKB-ARBA"/>
</dbReference>
<dbReference type="GO" id="GO:0051701">
    <property type="term" value="P:biological process involved in interaction with host"/>
    <property type="evidence" value="ECO:0007669"/>
    <property type="project" value="UniProtKB-ARBA"/>
</dbReference>
<dbReference type="GO" id="GO:0044423">
    <property type="term" value="C:virion component"/>
    <property type="evidence" value="ECO:0007669"/>
    <property type="project" value="UniProtKB-KW"/>
</dbReference>
<evidence type="ECO:0000313" key="3">
    <source>
        <dbReference type="EMBL" id="QOR59620.1"/>
    </source>
</evidence>
<sequence>MKDIQQLIKKNSQEGRYEDIFPKTFIDAVLDKESGVTLTDILAMFNMLFLSYNGSRSQTRLQVPSSLRREGLWITYVLYDKTVVTEWYSAEAIDDTTFGDSANWRDGSNALVGDISISSDGYWVINGEVTNIKAQGEAGITPILRVGSNNHLQVSYTNGSTYVDVSPNPVFTQFRVSNNKLEQSVDLGLTWTVASNYIAAWFRFTGTTGSSQADNVGKIQISRDNGATWSDLSGEFTNSLHIKGYVATVDALPSTAVQGDIYGVGPTYDPSDTEHTNPIYQLYVKDSTGWVNNGRFTSITAGVVQELGDSETKVVSQKGVSDAIKLENNNVILNTFGDSFTLTEPDPHLDRDYMYSFLQSDRFTFKMTPNDGNVDIYLLLHNTDGSVTSHAISTNTEKEFYSSKNVQYFTIRYGSSMTATSVTISIKKFANGINYAPNYYRFNEYIKGTLFPVVNIINRNKVHIENIRNTANTFGFLIDLENNSTFRVGDVIFAGIKDSSIESESASKLKLLVRYYNAQNSIIRDDGAFIYGDFTYVSGIIPDNTSYIKIGVQSTGLVNCDLGEFILSTGTIEPSIKRYFNAPINEEMLTQINCAPYYPNWIKAVYPTDFDIISMSNNTAHVKASAGAKVFGFQVKLSDTEFSVEDMLTLRLDDVTLISGDAFVTIIYYNQEGTAIVRFDKNLSTSSSITVQGVIPENTYYIVCRIQSRTACEVEVGKSYLLNNFIDANTKWIREELLDNASSKAGQDGLPIVFVNYLTGSDSNTGESTHPLKTINAALSKFSKNAVIFMEGDCYERCDLSTNPNLQSVKLIGKSGSLNRIIIGTKIDSASVVQSEVYSYAIDSFPSNDTSYCIWQHEIPQYPISNSEKHPLQRGKMNRLDSTKLTRVDSLETVKSNSEPCFYYDISSKVLYFRIVNGSSLALNPIYLPTAISAIGGNNSNIQLEVTNIESWYSHFDLYNCNNSIITECSAKFGVDGGFKWGDCNNINFIRCEACGIHDFDNIYGDGFSVGTTKSNPTTNRCTTFIMTDCWSHDNYDDGYSDHLNNEGTIDGGLFEYNDGGITTSYGSKDVIRNVYSRNNTDGGIIIFGSSSEGTEALVQNCICENNSPNNFVVENGQNRTTKGTFINCISINAQSIGYAMKGIGVSMTLIDCKDVGSPTVRSPQAVVIIPVNVS</sequence>
<evidence type="ECO:0008006" key="5">
    <source>
        <dbReference type="Google" id="ProtNLM"/>
    </source>
</evidence>
<dbReference type="Proteomes" id="UP000594161">
    <property type="component" value="Segment"/>
</dbReference>
<keyword evidence="2" id="KW-0946">Virion</keyword>
<dbReference type="KEGG" id="vg:65130227"/>
<protein>
    <recommendedName>
        <fullName evidence="5">Right handed beta helix domain-containing protein</fullName>
    </recommendedName>
</protein>
<dbReference type="SUPFAM" id="SSF51126">
    <property type="entry name" value="Pectin lyase-like"/>
    <property type="match status" value="1"/>
</dbReference>
<evidence type="ECO:0000313" key="4">
    <source>
        <dbReference type="Proteomes" id="UP000594161"/>
    </source>
</evidence>
<keyword evidence="4" id="KW-1185">Reference proteome</keyword>
<evidence type="ECO:0000256" key="2">
    <source>
        <dbReference type="ARBA" id="ARBA00022844"/>
    </source>
</evidence>
<dbReference type="SUPFAM" id="SSF110296">
    <property type="entry name" value="Oligoxyloglucan reducing end-specific cellobiohydrolase"/>
    <property type="match status" value="1"/>
</dbReference>
<organism evidence="3 4">
    <name type="scientific">uncultured phage cr126_1</name>
    <dbReference type="NCBI Taxonomy" id="2772075"/>
    <lineage>
        <taxon>Viruses</taxon>
        <taxon>Duplodnaviria</taxon>
        <taxon>Heunggongvirae</taxon>
        <taxon>Uroviricota</taxon>
        <taxon>Caudoviricetes</taxon>
        <taxon>Crassvirales</taxon>
        <taxon>Steigviridae</taxon>
        <taxon>Asinivirinae</taxon>
        <taxon>Kolpuevirus</taxon>
        <taxon>Kolpuevirus hominis</taxon>
    </lineage>
</organism>
<proteinExistence type="predicted"/>
<evidence type="ECO:0000256" key="1">
    <source>
        <dbReference type="ARBA" id="ARBA00004328"/>
    </source>
</evidence>
<reference evidence="3 4" key="1">
    <citation type="submission" date="2020-07" db="EMBL/GenBank/DDBJ databases">
        <title>Taxonomic proposal: Crassvirales, a new order of highly abundant and diverse bacterial viruses.</title>
        <authorList>
            <person name="Shkoporov A.N."/>
            <person name="Stockdale S.R."/>
            <person name="Guerin E."/>
            <person name="Ross R.P."/>
            <person name="Hill C."/>
        </authorList>
    </citation>
    <scope>NUCLEOTIDE SEQUENCE [LARGE SCALE GENOMIC DNA]</scope>
</reference>
<comment type="subcellular location">
    <subcellularLocation>
        <location evidence="1">Virion</location>
    </subcellularLocation>
</comment>
<dbReference type="InterPro" id="IPR011050">
    <property type="entry name" value="Pectin_lyase_fold/virulence"/>
</dbReference>
<dbReference type="GeneID" id="65130227"/>
<name>A0A7M1S2J6_9CAUD</name>
<accession>A0A7M1S2J6</accession>
<dbReference type="RefSeq" id="YP_010111778.1">
    <property type="nucleotide sequence ID" value="NC_055884.1"/>
</dbReference>
<dbReference type="Gene3D" id="2.160.20.10">
    <property type="entry name" value="Single-stranded right-handed beta-helix, Pectin lyase-like"/>
    <property type="match status" value="1"/>
</dbReference>
<dbReference type="EMBL" id="MT774391">
    <property type="protein sequence ID" value="QOR59620.1"/>
    <property type="molecule type" value="Genomic_DNA"/>
</dbReference>
<dbReference type="InterPro" id="IPR012334">
    <property type="entry name" value="Pectin_lyas_fold"/>
</dbReference>